<dbReference type="GO" id="GO:0005886">
    <property type="term" value="C:plasma membrane"/>
    <property type="evidence" value="ECO:0007669"/>
    <property type="project" value="UniProtKB-SubCell"/>
</dbReference>
<evidence type="ECO:0000256" key="8">
    <source>
        <dbReference type="ARBA" id="ARBA00022692"/>
    </source>
</evidence>
<evidence type="ECO:0000313" key="14">
    <source>
        <dbReference type="Proteomes" id="UP001143364"/>
    </source>
</evidence>
<comment type="caution">
    <text evidence="13">The sequence shown here is derived from an EMBL/GenBank/DDBJ whole genome shotgun (WGS) entry which is preliminary data.</text>
</comment>
<gene>
    <name evidence="13" type="primary">ccmD</name>
    <name evidence="13" type="ORF">GCM10008171_22750</name>
</gene>
<comment type="subcellular location">
    <subcellularLocation>
        <location evidence="2 12">Cell inner membrane</location>
        <topology evidence="2 12">Single-pass membrane protein</topology>
    </subcellularLocation>
</comment>
<dbReference type="EMBL" id="BSFK01000010">
    <property type="protein sequence ID" value="GLK77021.1"/>
    <property type="molecule type" value="Genomic_DNA"/>
</dbReference>
<dbReference type="GO" id="GO:0017004">
    <property type="term" value="P:cytochrome complex assembly"/>
    <property type="evidence" value="ECO:0007669"/>
    <property type="project" value="UniProtKB-KW"/>
</dbReference>
<dbReference type="AlphaFoldDB" id="A0A9W6N488"/>
<keyword evidence="7 12" id="KW-0997">Cell inner membrane</keyword>
<comment type="similarity">
    <text evidence="3 12">Belongs to the CcmD/CycX/HelD family.</text>
</comment>
<feature type="transmembrane region" description="Helical" evidence="12">
    <location>
        <begin position="6"/>
        <end position="29"/>
    </location>
</feature>
<evidence type="ECO:0000256" key="5">
    <source>
        <dbReference type="ARBA" id="ARBA00022448"/>
    </source>
</evidence>
<keyword evidence="8 12" id="KW-0812">Transmembrane</keyword>
<accession>A0A9W6N488</accession>
<dbReference type="InterPro" id="IPR007078">
    <property type="entry name" value="Haem_export_protD_CcmD"/>
</dbReference>
<evidence type="ECO:0000256" key="4">
    <source>
        <dbReference type="ARBA" id="ARBA00016461"/>
    </source>
</evidence>
<keyword evidence="14" id="KW-1185">Reference proteome</keyword>
<dbReference type="RefSeq" id="WP_271204862.1">
    <property type="nucleotide sequence ID" value="NZ_BSFK01000010.1"/>
</dbReference>
<keyword evidence="9 12" id="KW-0201">Cytochrome c-type biogenesis</keyword>
<evidence type="ECO:0000256" key="1">
    <source>
        <dbReference type="ARBA" id="ARBA00002442"/>
    </source>
</evidence>
<proteinExistence type="inferred from homology"/>
<evidence type="ECO:0000256" key="12">
    <source>
        <dbReference type="RuleBase" id="RU363101"/>
    </source>
</evidence>
<sequence length="54" mass="5929">MTGPHAGFIIASYAIAFAVLAGLIVWTVADHRLTKRALEKLDARRPRRSEAGRP</sequence>
<reference evidence="13" key="2">
    <citation type="submission" date="2023-01" db="EMBL/GenBank/DDBJ databases">
        <authorList>
            <person name="Sun Q."/>
            <person name="Evtushenko L."/>
        </authorList>
    </citation>
    <scope>NUCLEOTIDE SEQUENCE</scope>
    <source>
        <strain evidence="13">VKM B-2555</strain>
    </source>
</reference>
<evidence type="ECO:0000313" key="13">
    <source>
        <dbReference type="EMBL" id="GLK77021.1"/>
    </source>
</evidence>
<keyword evidence="10 12" id="KW-1133">Transmembrane helix</keyword>
<reference evidence="13" key="1">
    <citation type="journal article" date="2014" name="Int. J. Syst. Evol. Microbiol.">
        <title>Complete genome sequence of Corynebacterium casei LMG S-19264T (=DSM 44701T), isolated from a smear-ripened cheese.</title>
        <authorList>
            <consortium name="US DOE Joint Genome Institute (JGI-PGF)"/>
            <person name="Walter F."/>
            <person name="Albersmeier A."/>
            <person name="Kalinowski J."/>
            <person name="Ruckert C."/>
        </authorList>
    </citation>
    <scope>NUCLEOTIDE SEQUENCE</scope>
    <source>
        <strain evidence="13">VKM B-2555</strain>
    </source>
</reference>
<evidence type="ECO:0000256" key="11">
    <source>
        <dbReference type="ARBA" id="ARBA00023136"/>
    </source>
</evidence>
<evidence type="ECO:0000256" key="10">
    <source>
        <dbReference type="ARBA" id="ARBA00022989"/>
    </source>
</evidence>
<evidence type="ECO:0000256" key="6">
    <source>
        <dbReference type="ARBA" id="ARBA00022475"/>
    </source>
</evidence>
<dbReference type="Proteomes" id="UP001143364">
    <property type="component" value="Unassembled WGS sequence"/>
</dbReference>
<keyword evidence="6 12" id="KW-1003">Cell membrane</keyword>
<dbReference type="Pfam" id="PF04995">
    <property type="entry name" value="CcmD"/>
    <property type="match status" value="1"/>
</dbReference>
<keyword evidence="11 12" id="KW-0472">Membrane</keyword>
<comment type="function">
    <text evidence="1 12">Required for the export of heme to the periplasm for the biogenesis of c-type cytochromes.</text>
</comment>
<keyword evidence="5 12" id="KW-0813">Transport</keyword>
<evidence type="ECO:0000256" key="7">
    <source>
        <dbReference type="ARBA" id="ARBA00022519"/>
    </source>
</evidence>
<evidence type="ECO:0000256" key="2">
    <source>
        <dbReference type="ARBA" id="ARBA00004377"/>
    </source>
</evidence>
<evidence type="ECO:0000256" key="9">
    <source>
        <dbReference type="ARBA" id="ARBA00022748"/>
    </source>
</evidence>
<protein>
    <recommendedName>
        <fullName evidence="4 12">Heme exporter protein D</fullName>
    </recommendedName>
</protein>
<dbReference type="NCBIfam" id="TIGR03141">
    <property type="entry name" value="cytochro_ccmD"/>
    <property type="match status" value="1"/>
</dbReference>
<dbReference type="GO" id="GO:0015886">
    <property type="term" value="P:heme transport"/>
    <property type="evidence" value="ECO:0007669"/>
    <property type="project" value="InterPro"/>
</dbReference>
<evidence type="ECO:0000256" key="3">
    <source>
        <dbReference type="ARBA" id="ARBA00008741"/>
    </source>
</evidence>
<organism evidence="13 14">
    <name type="scientific">Methylopila jiangsuensis</name>
    <dbReference type="NCBI Taxonomy" id="586230"/>
    <lineage>
        <taxon>Bacteria</taxon>
        <taxon>Pseudomonadati</taxon>
        <taxon>Pseudomonadota</taxon>
        <taxon>Alphaproteobacteria</taxon>
        <taxon>Hyphomicrobiales</taxon>
        <taxon>Methylopilaceae</taxon>
        <taxon>Methylopila</taxon>
    </lineage>
</organism>
<name>A0A9W6N488_9HYPH</name>